<evidence type="ECO:0000313" key="5">
    <source>
        <dbReference type="Proteomes" id="UP000616201"/>
    </source>
</evidence>
<dbReference type="PROSITE" id="PS50110">
    <property type="entry name" value="RESPONSE_REGULATORY"/>
    <property type="match status" value="1"/>
</dbReference>
<dbReference type="EMBL" id="PRDK01000003">
    <property type="protein sequence ID" value="MBE8713040.1"/>
    <property type="molecule type" value="Genomic_DNA"/>
</dbReference>
<keyword evidence="1" id="KW-0597">Phosphoprotein</keyword>
<feature type="modified residue" description="4-aspartylphosphate" evidence="1">
    <location>
        <position position="55"/>
    </location>
</feature>
<keyword evidence="4" id="KW-0238">DNA-binding</keyword>
<dbReference type="PANTHER" id="PTHR37299:SF1">
    <property type="entry name" value="STAGE 0 SPORULATION PROTEIN A HOMOLOG"/>
    <property type="match status" value="1"/>
</dbReference>
<keyword evidence="5" id="KW-1185">Reference proteome</keyword>
<evidence type="ECO:0000313" key="4">
    <source>
        <dbReference type="EMBL" id="MBE8713040.1"/>
    </source>
</evidence>
<dbReference type="Pfam" id="PF00072">
    <property type="entry name" value="Response_reg"/>
    <property type="match status" value="1"/>
</dbReference>
<evidence type="ECO:0000259" key="3">
    <source>
        <dbReference type="PROSITE" id="PS50930"/>
    </source>
</evidence>
<dbReference type="Proteomes" id="UP000616201">
    <property type="component" value="Unassembled WGS sequence"/>
</dbReference>
<dbReference type="SMART" id="SM00850">
    <property type="entry name" value="LytTR"/>
    <property type="match status" value="1"/>
</dbReference>
<dbReference type="InterPro" id="IPR046947">
    <property type="entry name" value="LytR-like"/>
</dbReference>
<dbReference type="Pfam" id="PF04397">
    <property type="entry name" value="LytTR"/>
    <property type="match status" value="1"/>
</dbReference>
<evidence type="ECO:0000259" key="2">
    <source>
        <dbReference type="PROSITE" id="PS50110"/>
    </source>
</evidence>
<comment type="caution">
    <text evidence="4">The sequence shown here is derived from an EMBL/GenBank/DDBJ whole genome shotgun (WGS) entry which is preliminary data.</text>
</comment>
<dbReference type="GO" id="GO:0000156">
    <property type="term" value="F:phosphorelay response regulator activity"/>
    <property type="evidence" value="ECO:0007669"/>
    <property type="project" value="InterPro"/>
</dbReference>
<sequence>MIKAVLIDDEPRGSKLLQHKLESYADSICIQKIFSDPFLAIKEIPDLEPDVLFLDVEMPRMSGFQLLEHLASFSFEVIFVTAYNSYTLKALRASALDYLLKPVNSDELEIAMQKLQSKIRSKEQVDLVEKLASTSSSKVALPTAEGIHLVKKEDIIKIEAMSNYSVFYLTNLTKIIVSKTLKEFEKVLCESQFFRVNRSVIVNMNFIVKYKKGDGGMIILLDESEIEVSPNKKTELLTLLFS</sequence>
<dbReference type="GO" id="GO:0003677">
    <property type="term" value="F:DNA binding"/>
    <property type="evidence" value="ECO:0007669"/>
    <property type="project" value="UniProtKB-KW"/>
</dbReference>
<proteinExistence type="predicted"/>
<feature type="domain" description="HTH LytTR-type" evidence="3">
    <location>
        <begin position="139"/>
        <end position="242"/>
    </location>
</feature>
<feature type="domain" description="Response regulatory" evidence="2">
    <location>
        <begin position="3"/>
        <end position="116"/>
    </location>
</feature>
<dbReference type="InterPro" id="IPR007492">
    <property type="entry name" value="LytTR_DNA-bd_dom"/>
</dbReference>
<organism evidence="4 5">
    <name type="scientific">Sphingobacterium hungaricum</name>
    <dbReference type="NCBI Taxonomy" id="2082723"/>
    <lineage>
        <taxon>Bacteria</taxon>
        <taxon>Pseudomonadati</taxon>
        <taxon>Bacteroidota</taxon>
        <taxon>Sphingobacteriia</taxon>
        <taxon>Sphingobacteriales</taxon>
        <taxon>Sphingobacteriaceae</taxon>
        <taxon>Sphingobacterium</taxon>
    </lineage>
</organism>
<dbReference type="SUPFAM" id="SSF52172">
    <property type="entry name" value="CheY-like"/>
    <property type="match status" value="1"/>
</dbReference>
<accession>A0A928YQH1</accession>
<dbReference type="Gene3D" id="2.40.50.1020">
    <property type="entry name" value="LytTr DNA-binding domain"/>
    <property type="match status" value="1"/>
</dbReference>
<gene>
    <name evidence="4" type="ORF">C4F49_05055</name>
</gene>
<dbReference type="SMART" id="SM00448">
    <property type="entry name" value="REC"/>
    <property type="match status" value="1"/>
</dbReference>
<dbReference type="Gene3D" id="3.40.50.2300">
    <property type="match status" value="1"/>
</dbReference>
<dbReference type="PROSITE" id="PS50930">
    <property type="entry name" value="HTH_LYTTR"/>
    <property type="match status" value="1"/>
</dbReference>
<dbReference type="AlphaFoldDB" id="A0A928YQH1"/>
<reference evidence="4" key="1">
    <citation type="submission" date="2018-02" db="EMBL/GenBank/DDBJ databases">
        <authorList>
            <person name="Vasarhelyi B.M."/>
            <person name="Deshmukh S."/>
            <person name="Balint B."/>
            <person name="Kukolya J."/>
        </authorList>
    </citation>
    <scope>NUCLEOTIDE SEQUENCE</scope>
    <source>
        <strain evidence="4">KB22</strain>
    </source>
</reference>
<protein>
    <submittedName>
        <fullName evidence="4">DNA-binding response regulator</fullName>
    </submittedName>
</protein>
<dbReference type="InterPro" id="IPR001789">
    <property type="entry name" value="Sig_transdc_resp-reg_receiver"/>
</dbReference>
<dbReference type="PANTHER" id="PTHR37299">
    <property type="entry name" value="TRANSCRIPTIONAL REGULATOR-RELATED"/>
    <property type="match status" value="1"/>
</dbReference>
<name>A0A928YQH1_9SPHI</name>
<dbReference type="InterPro" id="IPR011006">
    <property type="entry name" value="CheY-like_superfamily"/>
</dbReference>
<dbReference type="RefSeq" id="WP_196935694.1">
    <property type="nucleotide sequence ID" value="NZ_MU158698.1"/>
</dbReference>
<evidence type="ECO:0000256" key="1">
    <source>
        <dbReference type="PROSITE-ProRule" id="PRU00169"/>
    </source>
</evidence>